<feature type="compositionally biased region" description="Basic and acidic residues" evidence="1">
    <location>
        <begin position="432"/>
        <end position="441"/>
    </location>
</feature>
<evidence type="ECO:0000259" key="2">
    <source>
        <dbReference type="Pfam" id="PF23228"/>
    </source>
</evidence>
<dbReference type="CTD" id="20241549"/>
<dbReference type="PANTHER" id="PTHR15921:SF3">
    <property type="entry name" value="PRE-MRNA CLEAVAGE COMPLEX 2 PROTEIN PCF11"/>
    <property type="match status" value="1"/>
</dbReference>
<evidence type="ECO:0000313" key="3">
    <source>
        <dbReference type="EMBL" id="ESP04412.1"/>
    </source>
</evidence>
<feature type="region of interest" description="Disordered" evidence="1">
    <location>
        <begin position="279"/>
        <end position="301"/>
    </location>
</feature>
<dbReference type="GO" id="GO:0006369">
    <property type="term" value="P:termination of RNA polymerase II transcription"/>
    <property type="evidence" value="ECO:0007669"/>
    <property type="project" value="InterPro"/>
</dbReference>
<evidence type="ECO:0000313" key="4">
    <source>
        <dbReference type="Proteomes" id="UP000030746"/>
    </source>
</evidence>
<feature type="domain" description="PCFS4-like zinc finger" evidence="2">
    <location>
        <begin position="233"/>
        <end position="266"/>
    </location>
</feature>
<reference evidence="3 4" key="1">
    <citation type="journal article" date="2013" name="Nature">
        <title>Insights into bilaterian evolution from three spiralian genomes.</title>
        <authorList>
            <person name="Simakov O."/>
            <person name="Marletaz F."/>
            <person name="Cho S.J."/>
            <person name="Edsinger-Gonzales E."/>
            <person name="Havlak P."/>
            <person name="Hellsten U."/>
            <person name="Kuo D.H."/>
            <person name="Larsson T."/>
            <person name="Lv J."/>
            <person name="Arendt D."/>
            <person name="Savage R."/>
            <person name="Osoegawa K."/>
            <person name="de Jong P."/>
            <person name="Grimwood J."/>
            <person name="Chapman J.A."/>
            <person name="Shapiro H."/>
            <person name="Aerts A."/>
            <person name="Otillar R.P."/>
            <person name="Terry A.Y."/>
            <person name="Boore J.L."/>
            <person name="Grigoriev I.V."/>
            <person name="Lindberg D.R."/>
            <person name="Seaver E.C."/>
            <person name="Weisblat D.A."/>
            <person name="Putnam N.H."/>
            <person name="Rokhsar D.S."/>
        </authorList>
    </citation>
    <scope>NUCLEOTIDE SEQUENCE [LARGE SCALE GENOMIC DNA]</scope>
</reference>
<keyword evidence="4" id="KW-1185">Reference proteome</keyword>
<dbReference type="HOGENOM" id="CLU_588347_0_0_1"/>
<organism evidence="3 4">
    <name type="scientific">Lottia gigantea</name>
    <name type="common">Giant owl limpet</name>
    <dbReference type="NCBI Taxonomy" id="225164"/>
    <lineage>
        <taxon>Eukaryota</taxon>
        <taxon>Metazoa</taxon>
        <taxon>Spiralia</taxon>
        <taxon>Lophotrochozoa</taxon>
        <taxon>Mollusca</taxon>
        <taxon>Gastropoda</taxon>
        <taxon>Patellogastropoda</taxon>
        <taxon>Lottioidea</taxon>
        <taxon>Lottiidae</taxon>
        <taxon>Lottia</taxon>
    </lineage>
</organism>
<feature type="region of interest" description="Disordered" evidence="1">
    <location>
        <begin position="315"/>
        <end position="353"/>
    </location>
</feature>
<accession>V4BF00</accession>
<dbReference type="GO" id="GO:0003729">
    <property type="term" value="F:mRNA binding"/>
    <property type="evidence" value="ECO:0007669"/>
    <property type="project" value="InterPro"/>
</dbReference>
<dbReference type="Pfam" id="PF23228">
    <property type="entry name" value="zf_PCFS4"/>
    <property type="match status" value="1"/>
</dbReference>
<proteinExistence type="predicted"/>
<dbReference type="GO" id="GO:0031124">
    <property type="term" value="P:mRNA 3'-end processing"/>
    <property type="evidence" value="ECO:0007669"/>
    <property type="project" value="InterPro"/>
</dbReference>
<dbReference type="InterPro" id="IPR057242">
    <property type="entry name" value="PCFS4-like"/>
</dbReference>
<dbReference type="EMBL" id="KB199753">
    <property type="protein sequence ID" value="ESP04412.1"/>
    <property type="molecule type" value="Genomic_DNA"/>
</dbReference>
<dbReference type="STRING" id="225164.V4BF00"/>
<dbReference type="RefSeq" id="XP_009044898.1">
    <property type="nucleotide sequence ID" value="XM_009046650.1"/>
</dbReference>
<sequence>MSTTQPQSSGVANVLSMIMPAQSAAPQNTGPLGGLDLNSLFSKLVATGIIPKSNPESTSNTTTTVTTSVSVDTNKPKPKPVYIPNAVPKFEEPEEEPREMKEPLLPIPDISDFRVDKLKRRYKGVVQRLYEGIQCSTCGIRFVMDDTERYREHLDWHFRQNKRQNDEFNMAKNRQWHYEIDDWILYELIEESEEKTRSSVFENVVPGGDGNALSFKIPEGCDYIQEPPAQQDADNVCCICGDPFEQFWHEDNEDWHLRDALLVDNKYYHPVCFEDARDESVLEPTPTPTESPETNPLFNRRVSTGPAAMYTNVIPSTVKQEPPSSDSTSASSSSTHIEIRREIKTETGSEVKDEVQEVKIETQSNPEQLSQEKSEIKIETEVKTEVKTEPVPEIDTGLQTEIKNEPVPEVKNEPGLEVKTEPEVQSEAVPMKMEEEMKKADEAEEMPEAVLSEEKQEEPEPMESS</sequence>
<name>V4BF00_LOTGI</name>
<dbReference type="GeneID" id="20241549"/>
<dbReference type="PANTHER" id="PTHR15921">
    <property type="entry name" value="PRE-MRNA CLEAVAGE COMPLEX II"/>
    <property type="match status" value="1"/>
</dbReference>
<dbReference type="OrthoDB" id="343582at2759"/>
<protein>
    <recommendedName>
        <fullName evidence="2">PCFS4-like zinc finger domain-containing protein</fullName>
    </recommendedName>
</protein>
<evidence type="ECO:0000256" key="1">
    <source>
        <dbReference type="SAM" id="MobiDB-lite"/>
    </source>
</evidence>
<feature type="compositionally biased region" description="Low complexity" evidence="1">
    <location>
        <begin position="324"/>
        <end position="335"/>
    </location>
</feature>
<feature type="compositionally biased region" description="Low complexity" evidence="1">
    <location>
        <begin position="57"/>
        <end position="73"/>
    </location>
</feature>
<dbReference type="AlphaFoldDB" id="V4BF00"/>
<gene>
    <name evidence="3" type="ORF">LOTGIDRAFT_170803</name>
</gene>
<dbReference type="KEGG" id="lgi:LOTGIDRAFT_170803"/>
<dbReference type="GO" id="GO:0000993">
    <property type="term" value="F:RNA polymerase II complex binding"/>
    <property type="evidence" value="ECO:0007669"/>
    <property type="project" value="InterPro"/>
</dbReference>
<dbReference type="Proteomes" id="UP000030746">
    <property type="component" value="Unassembled WGS sequence"/>
</dbReference>
<feature type="compositionally biased region" description="Acidic residues" evidence="1">
    <location>
        <begin position="455"/>
        <end position="465"/>
    </location>
</feature>
<feature type="compositionally biased region" description="Basic and acidic residues" evidence="1">
    <location>
        <begin position="337"/>
        <end position="353"/>
    </location>
</feature>
<feature type="compositionally biased region" description="Basic and acidic residues" evidence="1">
    <location>
        <begin position="402"/>
        <end position="422"/>
    </location>
</feature>
<feature type="region of interest" description="Disordered" evidence="1">
    <location>
        <begin position="52"/>
        <end position="85"/>
    </location>
</feature>
<dbReference type="OMA" id="SWHSEAM"/>
<dbReference type="InterPro" id="IPR045154">
    <property type="entry name" value="PCF11-like"/>
</dbReference>
<feature type="region of interest" description="Disordered" evidence="1">
    <location>
        <begin position="384"/>
        <end position="465"/>
    </location>
</feature>
<dbReference type="GO" id="GO:0005849">
    <property type="term" value="C:mRNA cleavage factor complex"/>
    <property type="evidence" value="ECO:0007669"/>
    <property type="project" value="TreeGrafter"/>
</dbReference>
<dbReference type="GO" id="GO:0005737">
    <property type="term" value="C:cytoplasm"/>
    <property type="evidence" value="ECO:0007669"/>
    <property type="project" value="TreeGrafter"/>
</dbReference>